<protein>
    <submittedName>
        <fullName evidence="5">Heat shock 70 kDa protein 12A</fullName>
    </submittedName>
</protein>
<keyword evidence="3" id="KW-0067">ATP-binding</keyword>
<feature type="region of interest" description="Disordered" evidence="4">
    <location>
        <begin position="604"/>
        <end position="630"/>
    </location>
</feature>
<dbReference type="Gene3D" id="3.90.640.10">
    <property type="entry name" value="Actin, Chain A, domain 4"/>
    <property type="match status" value="2"/>
</dbReference>
<accession>K1QGM4</accession>
<dbReference type="InterPro" id="IPR043129">
    <property type="entry name" value="ATPase_NBD"/>
</dbReference>
<dbReference type="AlphaFoldDB" id="K1QGM4"/>
<keyword evidence="2" id="KW-0547">Nucleotide-binding</keyword>
<dbReference type="GO" id="GO:0140662">
    <property type="term" value="F:ATP-dependent protein folding chaperone"/>
    <property type="evidence" value="ECO:0007669"/>
    <property type="project" value="InterPro"/>
</dbReference>
<keyword evidence="5" id="KW-0346">Stress response</keyword>
<evidence type="ECO:0000256" key="3">
    <source>
        <dbReference type="ARBA" id="ARBA00022840"/>
    </source>
</evidence>
<reference evidence="5" key="1">
    <citation type="journal article" date="2012" name="Nature">
        <title>The oyster genome reveals stress adaptation and complexity of shell formation.</title>
        <authorList>
            <person name="Zhang G."/>
            <person name="Fang X."/>
            <person name="Guo X."/>
            <person name="Li L."/>
            <person name="Luo R."/>
            <person name="Xu F."/>
            <person name="Yang P."/>
            <person name="Zhang L."/>
            <person name="Wang X."/>
            <person name="Qi H."/>
            <person name="Xiong Z."/>
            <person name="Que H."/>
            <person name="Xie Y."/>
            <person name="Holland P.W."/>
            <person name="Paps J."/>
            <person name="Zhu Y."/>
            <person name="Wu F."/>
            <person name="Chen Y."/>
            <person name="Wang J."/>
            <person name="Peng C."/>
            <person name="Meng J."/>
            <person name="Yang L."/>
            <person name="Liu J."/>
            <person name="Wen B."/>
            <person name="Zhang N."/>
            <person name="Huang Z."/>
            <person name="Zhu Q."/>
            <person name="Feng Y."/>
            <person name="Mount A."/>
            <person name="Hedgecock D."/>
            <person name="Xu Z."/>
            <person name="Liu Y."/>
            <person name="Domazet-Loso T."/>
            <person name="Du Y."/>
            <person name="Sun X."/>
            <person name="Zhang S."/>
            <person name="Liu B."/>
            <person name="Cheng P."/>
            <person name="Jiang X."/>
            <person name="Li J."/>
            <person name="Fan D."/>
            <person name="Wang W."/>
            <person name="Fu W."/>
            <person name="Wang T."/>
            <person name="Wang B."/>
            <person name="Zhang J."/>
            <person name="Peng Z."/>
            <person name="Li Y."/>
            <person name="Li N."/>
            <person name="Wang J."/>
            <person name="Chen M."/>
            <person name="He Y."/>
            <person name="Tan F."/>
            <person name="Song X."/>
            <person name="Zheng Q."/>
            <person name="Huang R."/>
            <person name="Yang H."/>
            <person name="Du X."/>
            <person name="Chen L."/>
            <person name="Yang M."/>
            <person name="Gaffney P.M."/>
            <person name="Wang S."/>
            <person name="Luo L."/>
            <person name="She Z."/>
            <person name="Ming Y."/>
            <person name="Huang W."/>
            <person name="Zhang S."/>
            <person name="Huang B."/>
            <person name="Zhang Y."/>
            <person name="Qu T."/>
            <person name="Ni P."/>
            <person name="Miao G."/>
            <person name="Wang J."/>
            <person name="Wang Q."/>
            <person name="Steinberg C.E."/>
            <person name="Wang H."/>
            <person name="Li N."/>
            <person name="Qian L."/>
            <person name="Zhang G."/>
            <person name="Li Y."/>
            <person name="Yang H."/>
            <person name="Liu X."/>
            <person name="Wang J."/>
            <person name="Yin Y."/>
            <person name="Wang J."/>
        </authorList>
    </citation>
    <scope>NUCLEOTIDE SEQUENCE [LARGE SCALE GENOMIC DNA]</scope>
    <source>
        <strain evidence="5">05x7-T-G4-1.051#20</strain>
    </source>
</reference>
<dbReference type="HOGENOM" id="CLU_281081_0_0_1"/>
<dbReference type="GO" id="GO:0005524">
    <property type="term" value="F:ATP binding"/>
    <property type="evidence" value="ECO:0007669"/>
    <property type="project" value="UniProtKB-KW"/>
</dbReference>
<dbReference type="CDD" id="cd10229">
    <property type="entry name" value="ASKHA_NBD_HSP70_HSPA12"/>
    <property type="match status" value="1"/>
</dbReference>
<evidence type="ECO:0000256" key="2">
    <source>
        <dbReference type="ARBA" id="ARBA00022741"/>
    </source>
</evidence>
<name>K1QGM4_MAGGI</name>
<evidence type="ECO:0000256" key="4">
    <source>
        <dbReference type="SAM" id="MobiDB-lite"/>
    </source>
</evidence>
<dbReference type="InterPro" id="IPR013126">
    <property type="entry name" value="Hsp_70_fam"/>
</dbReference>
<comment type="similarity">
    <text evidence="1">Belongs to the heat shock protein 70 family.</text>
</comment>
<gene>
    <name evidence="5" type="ORF">CGI_10027546</name>
</gene>
<dbReference type="SUPFAM" id="SSF53067">
    <property type="entry name" value="Actin-like ATPase domain"/>
    <property type="match status" value="3"/>
</dbReference>
<dbReference type="PANTHER" id="PTHR14187:SF5">
    <property type="entry name" value="HEAT SHOCK 70 KDA PROTEIN 12A"/>
    <property type="match status" value="1"/>
</dbReference>
<evidence type="ECO:0000313" key="5">
    <source>
        <dbReference type="EMBL" id="EKC35987.1"/>
    </source>
</evidence>
<proteinExistence type="inferred from homology"/>
<dbReference type="Pfam" id="PF00012">
    <property type="entry name" value="HSP70"/>
    <property type="match status" value="1"/>
</dbReference>
<dbReference type="EMBL" id="JH816729">
    <property type="protein sequence ID" value="EKC35987.1"/>
    <property type="molecule type" value="Genomic_DNA"/>
</dbReference>
<dbReference type="PANTHER" id="PTHR14187">
    <property type="entry name" value="ALPHA KINASE/ELONGATION FACTOR 2 KINASE"/>
    <property type="match status" value="1"/>
</dbReference>
<evidence type="ECO:0000256" key="1">
    <source>
        <dbReference type="ARBA" id="ARBA00007381"/>
    </source>
</evidence>
<organism evidence="5">
    <name type="scientific">Magallana gigas</name>
    <name type="common">Pacific oyster</name>
    <name type="synonym">Crassostrea gigas</name>
    <dbReference type="NCBI Taxonomy" id="29159"/>
    <lineage>
        <taxon>Eukaryota</taxon>
        <taxon>Metazoa</taxon>
        <taxon>Spiralia</taxon>
        <taxon>Lophotrochozoa</taxon>
        <taxon>Mollusca</taxon>
        <taxon>Bivalvia</taxon>
        <taxon>Autobranchia</taxon>
        <taxon>Pteriomorphia</taxon>
        <taxon>Ostreida</taxon>
        <taxon>Ostreoidea</taxon>
        <taxon>Ostreidae</taxon>
        <taxon>Magallana</taxon>
    </lineage>
</organism>
<dbReference type="InParanoid" id="K1QGM4"/>
<dbReference type="Gene3D" id="3.30.420.40">
    <property type="match status" value="4"/>
</dbReference>
<sequence length="1116" mass="126969">MSLILCSSMDSRNDAFVSESDVDSSKIDKKYSVCKKSIVASIDIGTAYSGYAYSFRNDWTKVITHSWHGGEYMTQQAPTTLLLEPNGEFAEFGFKAEKKYAELAEDGKHQDHYFFRSLLDDIYNTIKQSVPMSDIKFVITIPAIWDDTARMFMIEASKATGIQKDQLKIVLESDAASVYCQYMYLEEDKAKTRRDFQDKMIPGYKYMVIDIGGGTTDISVHKKTIDGGLKQVIKPDGIEMGGINVDEAYWKFFCDLFGEDSMKRFKDECTEDYLDFDRKFEVQKRSGKLTTSDDLYIRIPLSLSEILDDNEGIAEAISSSKYREIISFDPKSYKLRLPFSEFENLFKDTSDQIKLFLDGLWKKPELADVDTVLLVGGFSECYIIKDMIRNEMKSRKKHLVLPEESSLAVLKGAVYMGHVSDAVSTRISSYSYGMQKWSTFVPEEQLDSKTMVDQKLFRGVFMKLINKGDEIKPEHKEKFYLDIVKTEKDFFECIIYLSHEKDPKYIDEEGVSKIGSLQIKLPNVQKGIVIKIEGEIILLDTEIKVVARELHDLNEFKATFDLLSPDCLYKNKRMKTPSKVLFGESSSQNGLDGQGVNLLAPKEGSFNDCTSPDHPTVAKKRQSPTQNEENESLLLQRELIKIQREWLDVEKERLGIERERLHIDRRRLEMEEQARLPAIWDDTAKMFMREAAVKAGIKSNQLSIALEPEAASIYCQLTHLESTDKSRMFQPENELGAKYMVLDLGGGTADITIHQLKQDGTIAELVPASGGSWGGTCIDKAFNEFLTNLFGESVMNMFYTDSEYVEDCLDFWKDFEFKKRAFEVNTKNEIVTGPKFAIRIPVAIKEIEEKQSNSKGKSIDFVINSVIARSSYRNVLTFENGLLLMEASFFVQMFVPTIDLLVNHLKQLYKDIEGDLKVILMVGGFSESSVIQDAVKKEFEGKCRVVVPNQAGLAVVKGAVYFGHQPHLISERVSRYTYGIQSWPAFNETKHVKSKRIVMDDGPRCKDVFFKFVTKGEKIKPEDKKSYIFKSLRPNAEALDCGVFISNEKDPKYVDDKGCAKLGTLNIPLDGVDRNVDIEESLIFGDTELHVTACNCTNKMEYEVTFDLLSESINFS</sequence>